<dbReference type="EMBL" id="LS483487">
    <property type="protein sequence ID" value="SQJ02986.1"/>
    <property type="molecule type" value="Genomic_DNA"/>
</dbReference>
<feature type="binding site" evidence="7">
    <location>
        <position position="187"/>
    </location>
    <ligand>
        <name>Zn(2+)</name>
        <dbReference type="ChEBI" id="CHEBI:29105"/>
        <label>1</label>
    </ligand>
</feature>
<dbReference type="Gene3D" id="3.30.70.360">
    <property type="match status" value="1"/>
</dbReference>
<dbReference type="NCBIfam" id="TIGR01879">
    <property type="entry name" value="hydantase"/>
    <property type="match status" value="1"/>
</dbReference>
<evidence type="ECO:0000256" key="1">
    <source>
        <dbReference type="ARBA" id="ARBA00001936"/>
    </source>
</evidence>
<dbReference type="EC" id="3.5.1.87" evidence="10"/>
<dbReference type="InterPro" id="IPR010158">
    <property type="entry name" value="Amidase_Cbmase"/>
</dbReference>
<keyword evidence="5 10" id="KW-0378">Hydrolase</keyword>
<dbReference type="Pfam" id="PF07687">
    <property type="entry name" value="M20_dimer"/>
    <property type="match status" value="1"/>
</dbReference>
<dbReference type="PANTHER" id="PTHR32494">
    <property type="entry name" value="ALLANTOATE DEIMINASE-RELATED"/>
    <property type="match status" value="1"/>
</dbReference>
<dbReference type="GeneID" id="78456190"/>
<feature type="binding site" evidence="7">
    <location>
        <position position="78"/>
    </location>
    <ligand>
        <name>Zn(2+)</name>
        <dbReference type="ChEBI" id="CHEBI:29105"/>
        <label>1</label>
    </ligand>
</feature>
<feature type="binding site" evidence="7">
    <location>
        <position position="124"/>
    </location>
    <ligand>
        <name>Zn(2+)</name>
        <dbReference type="ChEBI" id="CHEBI:29105"/>
        <label>2</label>
    </ligand>
</feature>
<dbReference type="GO" id="GO:0016813">
    <property type="term" value="F:hydrolase activity, acting on carbon-nitrogen (but not peptide) bonds, in linear amidines"/>
    <property type="evidence" value="ECO:0007669"/>
    <property type="project" value="InterPro"/>
</dbReference>
<keyword evidence="6" id="KW-0464">Manganese</keyword>
<comment type="subunit">
    <text evidence="3">Homodimer.</text>
</comment>
<evidence type="ECO:0000256" key="3">
    <source>
        <dbReference type="ARBA" id="ARBA00011738"/>
    </source>
</evidence>
<dbReference type="Proteomes" id="UP000249008">
    <property type="component" value="Chromosome 1"/>
</dbReference>
<dbReference type="CDD" id="cd03884">
    <property type="entry name" value="M20_bAS"/>
    <property type="match status" value="1"/>
</dbReference>
<protein>
    <submittedName>
        <fullName evidence="10">N-carbamoyl-L-amino acid hydrolase</fullName>
        <ecNumber evidence="10">3.5.1.87</ecNumber>
    </submittedName>
</protein>
<feature type="binding site" evidence="8">
    <location>
        <position position="271"/>
    </location>
    <ligand>
        <name>allantoate</name>
        <dbReference type="ChEBI" id="CHEBI:17536"/>
    </ligand>
</feature>
<dbReference type="InterPro" id="IPR002933">
    <property type="entry name" value="Peptidase_M20"/>
</dbReference>
<proteinExistence type="inferred from homology"/>
<dbReference type="InterPro" id="IPR011650">
    <property type="entry name" value="Peptidase_M20_dimer"/>
</dbReference>
<accession>A0AAX2JAF3</accession>
<evidence type="ECO:0000256" key="8">
    <source>
        <dbReference type="PIRSR" id="PIRSR001235-2"/>
    </source>
</evidence>
<comment type="cofactor">
    <cofactor evidence="1">
        <name>Mn(2+)</name>
        <dbReference type="ChEBI" id="CHEBI:29035"/>
    </cofactor>
</comment>
<keyword evidence="4 7" id="KW-0479">Metal-binding</keyword>
<dbReference type="PIRSF" id="PIRSF001235">
    <property type="entry name" value="Amidase_carbamoylase"/>
    <property type="match status" value="1"/>
</dbReference>
<evidence type="ECO:0000313" key="10">
    <source>
        <dbReference type="EMBL" id="SQJ02986.1"/>
    </source>
</evidence>
<dbReference type="GO" id="GO:0046872">
    <property type="term" value="F:metal ion binding"/>
    <property type="evidence" value="ECO:0007669"/>
    <property type="project" value="UniProtKB-KW"/>
</dbReference>
<comment type="similarity">
    <text evidence="2">Belongs to the peptidase M20 family.</text>
</comment>
<dbReference type="Gene3D" id="3.40.630.10">
    <property type="entry name" value="Zn peptidases"/>
    <property type="match status" value="1"/>
</dbReference>
<feature type="domain" description="Peptidase M20 dimerisation" evidence="9">
    <location>
        <begin position="214"/>
        <end position="306"/>
    </location>
</feature>
<evidence type="ECO:0000256" key="5">
    <source>
        <dbReference type="ARBA" id="ARBA00022801"/>
    </source>
</evidence>
<evidence type="ECO:0000313" key="11">
    <source>
        <dbReference type="Proteomes" id="UP000249008"/>
    </source>
</evidence>
<dbReference type="InterPro" id="IPR036264">
    <property type="entry name" value="Bact_exopeptidase_dim_dom"/>
</dbReference>
<dbReference type="KEGG" id="ful:C4N20_15285"/>
<feature type="binding site" evidence="7">
    <location>
        <position position="378"/>
    </location>
    <ligand>
        <name>Zn(2+)</name>
        <dbReference type="ChEBI" id="CHEBI:29105"/>
        <label>2</label>
    </ligand>
</feature>
<evidence type="ECO:0000256" key="2">
    <source>
        <dbReference type="ARBA" id="ARBA00006153"/>
    </source>
</evidence>
<dbReference type="RefSeq" id="WP_005982325.1">
    <property type="nucleotide sequence ID" value="NZ_CABKNW010000006.1"/>
</dbReference>
<dbReference type="PANTHER" id="PTHR32494:SF19">
    <property type="entry name" value="ALLANTOATE DEIMINASE-RELATED"/>
    <property type="match status" value="1"/>
</dbReference>
<feature type="binding site" evidence="7">
    <location>
        <position position="89"/>
    </location>
    <ligand>
        <name>Zn(2+)</name>
        <dbReference type="ChEBI" id="CHEBI:29105"/>
        <label>2</label>
    </ligand>
</feature>
<gene>
    <name evidence="10" type="primary">amaB</name>
    <name evidence="10" type="ORF">NCTC12112_01635</name>
</gene>
<feature type="binding site" evidence="7">
    <location>
        <position position="89"/>
    </location>
    <ligand>
        <name>Zn(2+)</name>
        <dbReference type="ChEBI" id="CHEBI:29105"/>
        <label>1</label>
    </ligand>
</feature>
<evidence type="ECO:0000259" key="9">
    <source>
        <dbReference type="Pfam" id="PF07687"/>
    </source>
</evidence>
<evidence type="ECO:0000256" key="7">
    <source>
        <dbReference type="PIRSR" id="PIRSR001235-1"/>
    </source>
</evidence>
<name>A0AAX2JAF3_9FUSO</name>
<organism evidence="10 11">
    <name type="scientific">Fusobacterium ulcerans</name>
    <dbReference type="NCBI Taxonomy" id="861"/>
    <lineage>
        <taxon>Bacteria</taxon>
        <taxon>Fusobacteriati</taxon>
        <taxon>Fusobacteriota</taxon>
        <taxon>Fusobacteriia</taxon>
        <taxon>Fusobacteriales</taxon>
        <taxon>Fusobacteriaceae</taxon>
        <taxon>Fusobacterium</taxon>
    </lineage>
</organism>
<dbReference type="GO" id="GO:0050538">
    <property type="term" value="F:N-carbamoyl-L-amino-acid hydrolase activity"/>
    <property type="evidence" value="ECO:0007669"/>
    <property type="project" value="UniProtKB-EC"/>
</dbReference>
<evidence type="ECO:0000256" key="6">
    <source>
        <dbReference type="ARBA" id="ARBA00023211"/>
    </source>
</evidence>
<dbReference type="SUPFAM" id="SSF53187">
    <property type="entry name" value="Zn-dependent exopeptidases"/>
    <property type="match status" value="1"/>
</dbReference>
<reference evidence="10 11" key="1">
    <citation type="submission" date="2018-06" db="EMBL/GenBank/DDBJ databases">
        <authorList>
            <consortium name="Pathogen Informatics"/>
            <person name="Doyle S."/>
        </authorList>
    </citation>
    <scope>NUCLEOTIDE SEQUENCE [LARGE SCALE GENOMIC DNA]</scope>
    <source>
        <strain evidence="10 11">NCTC12112</strain>
    </source>
</reference>
<comment type="cofactor">
    <cofactor evidence="7">
        <name>Zn(2+)</name>
        <dbReference type="ChEBI" id="CHEBI:29105"/>
    </cofactor>
    <text evidence="7">Binds 2 Zn(2+) ions per subunit.</text>
</comment>
<evidence type="ECO:0000256" key="4">
    <source>
        <dbReference type="ARBA" id="ARBA00022723"/>
    </source>
</evidence>
<dbReference type="SUPFAM" id="SSF55031">
    <property type="entry name" value="Bacterial exopeptidase dimerisation domain"/>
    <property type="match status" value="1"/>
</dbReference>
<keyword evidence="7" id="KW-0862">Zinc</keyword>
<dbReference type="AlphaFoldDB" id="A0AAX2JAF3"/>
<dbReference type="Pfam" id="PF01546">
    <property type="entry name" value="Peptidase_M20"/>
    <property type="match status" value="1"/>
</dbReference>
<feature type="binding site" evidence="8">
    <location>
        <position position="212"/>
    </location>
    <ligand>
        <name>allantoate</name>
        <dbReference type="ChEBI" id="CHEBI:17536"/>
    </ligand>
</feature>
<feature type="binding site" evidence="8">
    <location>
        <position position="284"/>
    </location>
    <ligand>
        <name>allantoate</name>
        <dbReference type="ChEBI" id="CHEBI:17536"/>
    </ligand>
</feature>
<sequence>MNTGKEILDKLNELSKISEPSKGVTRLYLTKEYLEARDIIEGWMKEAGLATKIDGVGNLIGEYKSQNPKAKTLVLGSHQDSVEDGGKFDGILGVILPIVCIKNLLKEHGELNCNVKIISFAYEEGTTYGAACLTSKAVAGTFKEYLLELEYRGKKLRDAMKECGFDPEKMDECKMKKEEIDTFLEIHIEQGPVLEFENLVVGIVTAIQSCNRYLVNIKGQAGHSGTIPMKMRKDAGTAMAEIIYKSTKLAEELGEMVLTFGKVSVLPGAVNVIPGEAEFTIDIRAMKNTILVDTMEKIENIIKETVERRGMSYSIEMTNKIMETACSPSVMEALEKSFIRQNIPVFKLPSGAGHDAQEMANIAEMGMLFVRCVDGISHNAVEDVREKDLDIAGNIIMDYIYNF</sequence>